<accession>A0AAD1XNP9</accession>
<feature type="region of interest" description="Disordered" evidence="1">
    <location>
        <begin position="1"/>
        <end position="49"/>
    </location>
</feature>
<comment type="caution">
    <text evidence="2">The sequence shown here is derived from an EMBL/GenBank/DDBJ whole genome shotgun (WGS) entry which is preliminary data.</text>
</comment>
<organism evidence="2 3">
    <name type="scientific">Euplotes crassus</name>
    <dbReference type="NCBI Taxonomy" id="5936"/>
    <lineage>
        <taxon>Eukaryota</taxon>
        <taxon>Sar</taxon>
        <taxon>Alveolata</taxon>
        <taxon>Ciliophora</taxon>
        <taxon>Intramacronucleata</taxon>
        <taxon>Spirotrichea</taxon>
        <taxon>Hypotrichia</taxon>
        <taxon>Euplotida</taxon>
        <taxon>Euplotidae</taxon>
        <taxon>Moneuplotes</taxon>
    </lineage>
</organism>
<evidence type="ECO:0000313" key="2">
    <source>
        <dbReference type="EMBL" id="CAI2375977.1"/>
    </source>
</evidence>
<proteinExistence type="predicted"/>
<name>A0AAD1XNP9_EUPCR</name>
<dbReference type="Proteomes" id="UP001295684">
    <property type="component" value="Unassembled WGS sequence"/>
</dbReference>
<feature type="region of interest" description="Disordered" evidence="1">
    <location>
        <begin position="63"/>
        <end position="82"/>
    </location>
</feature>
<keyword evidence="3" id="KW-1185">Reference proteome</keyword>
<reference evidence="2" key="1">
    <citation type="submission" date="2023-07" db="EMBL/GenBank/DDBJ databases">
        <authorList>
            <consortium name="AG Swart"/>
            <person name="Singh M."/>
            <person name="Singh A."/>
            <person name="Seah K."/>
            <person name="Emmerich C."/>
        </authorList>
    </citation>
    <scope>NUCLEOTIDE SEQUENCE</scope>
    <source>
        <strain evidence="2">DP1</strain>
    </source>
</reference>
<protein>
    <submittedName>
        <fullName evidence="2">Uncharacterized protein</fullName>
    </submittedName>
</protein>
<dbReference type="AlphaFoldDB" id="A0AAD1XNP9"/>
<evidence type="ECO:0000313" key="3">
    <source>
        <dbReference type="Proteomes" id="UP001295684"/>
    </source>
</evidence>
<gene>
    <name evidence="2" type="ORF">ECRASSUSDP1_LOCUS17345</name>
</gene>
<evidence type="ECO:0000256" key="1">
    <source>
        <dbReference type="SAM" id="MobiDB-lite"/>
    </source>
</evidence>
<feature type="compositionally biased region" description="Basic residues" evidence="1">
    <location>
        <begin position="73"/>
        <end position="82"/>
    </location>
</feature>
<feature type="compositionally biased region" description="Polar residues" evidence="1">
    <location>
        <begin position="8"/>
        <end position="32"/>
    </location>
</feature>
<sequence>MIIIKDLPNQSLPNSHMESSQEVRNSSLFESSKQSDEYHESDSYSPESEEYRLNLLLQKDPGNRCSDNSVRTVPKRGVRKRRSRKKCKYIPRSIIPNEDSKSEKFELESNKLDNDHNLQGYWGRNYLQVNMNYLEPIMEMNSFDERGSVSLVCSHNMKFKNVEYSHWDQGQWKRGQNPAMNPNLVFNYRDAEINELKELKSNEPLFNRIPYLFYKNTSKALKYSRMKGRKSLSCGPHCKNIRKNPYSMVKKMRVRRR</sequence>
<dbReference type="EMBL" id="CAMPGE010017503">
    <property type="protein sequence ID" value="CAI2375977.1"/>
    <property type="molecule type" value="Genomic_DNA"/>
</dbReference>
<feature type="compositionally biased region" description="Basic and acidic residues" evidence="1">
    <location>
        <begin position="33"/>
        <end position="42"/>
    </location>
</feature>